<evidence type="ECO:0000256" key="3">
    <source>
        <dbReference type="ARBA" id="ARBA00023125"/>
    </source>
</evidence>
<feature type="domain" description="Tyr recombinase" evidence="8">
    <location>
        <begin position="258"/>
        <end position="416"/>
    </location>
</feature>
<dbReference type="InterPro" id="IPR011010">
    <property type="entry name" value="DNA_brk_join_enz"/>
</dbReference>
<feature type="transmembrane region" description="Helical" evidence="7">
    <location>
        <begin position="213"/>
        <end position="234"/>
    </location>
</feature>
<keyword evidence="7" id="KW-0472">Membrane</keyword>
<keyword evidence="7" id="KW-1133">Transmembrane helix</keyword>
<evidence type="ECO:0000256" key="4">
    <source>
        <dbReference type="ARBA" id="ARBA00023172"/>
    </source>
</evidence>
<keyword evidence="2" id="KW-0229">DNA integration</keyword>
<dbReference type="InterPro" id="IPR002104">
    <property type="entry name" value="Integrase_catalytic"/>
</dbReference>
<feature type="compositionally biased region" description="Basic and acidic residues" evidence="6">
    <location>
        <begin position="28"/>
        <end position="44"/>
    </location>
</feature>
<feature type="region of interest" description="Disordered" evidence="6">
    <location>
        <begin position="1"/>
        <end position="49"/>
    </location>
</feature>
<dbReference type="GO" id="GO:0006310">
    <property type="term" value="P:DNA recombination"/>
    <property type="evidence" value="ECO:0007669"/>
    <property type="project" value="UniProtKB-KW"/>
</dbReference>
<dbReference type="RefSeq" id="WP_109252978.1">
    <property type="nucleotide sequence ID" value="NZ_QEXV01000003.1"/>
</dbReference>
<dbReference type="PROSITE" id="PS51898">
    <property type="entry name" value="TYR_RECOMBINASE"/>
    <property type="match status" value="1"/>
</dbReference>
<evidence type="ECO:0000259" key="8">
    <source>
        <dbReference type="PROSITE" id="PS51898"/>
    </source>
</evidence>
<dbReference type="PANTHER" id="PTHR30349:SF41">
    <property type="entry name" value="INTEGRASE_RECOMBINASE PROTEIN MJ0367-RELATED"/>
    <property type="match status" value="1"/>
</dbReference>
<dbReference type="InterPro" id="IPR044068">
    <property type="entry name" value="CB"/>
</dbReference>
<dbReference type="PANTHER" id="PTHR30349">
    <property type="entry name" value="PHAGE INTEGRASE-RELATED"/>
    <property type="match status" value="1"/>
</dbReference>
<evidence type="ECO:0000256" key="2">
    <source>
        <dbReference type="ARBA" id="ARBA00022908"/>
    </source>
</evidence>
<keyword evidence="11" id="KW-1185">Reference proteome</keyword>
<evidence type="ECO:0000256" key="6">
    <source>
        <dbReference type="SAM" id="MobiDB-lite"/>
    </source>
</evidence>
<keyword evidence="3 5" id="KW-0238">DNA-binding</keyword>
<dbReference type="EMBL" id="QEXV01000003">
    <property type="protein sequence ID" value="PWE17747.1"/>
    <property type="molecule type" value="Genomic_DNA"/>
</dbReference>
<dbReference type="InterPro" id="IPR050090">
    <property type="entry name" value="Tyrosine_recombinase_XerCD"/>
</dbReference>
<dbReference type="InterPro" id="IPR013762">
    <property type="entry name" value="Integrase-like_cat_sf"/>
</dbReference>
<accession>A0A2U2BUS9</accession>
<keyword evidence="4" id="KW-0233">DNA recombination</keyword>
<dbReference type="SUPFAM" id="SSF56349">
    <property type="entry name" value="DNA breaking-rejoining enzymes"/>
    <property type="match status" value="1"/>
</dbReference>
<evidence type="ECO:0000313" key="10">
    <source>
        <dbReference type="EMBL" id="PWE17747.1"/>
    </source>
</evidence>
<comment type="similarity">
    <text evidence="1">Belongs to the 'phage' integrase family.</text>
</comment>
<name>A0A2U2BUS9_9PROT</name>
<feature type="compositionally biased region" description="Basic residues" evidence="6">
    <location>
        <begin position="1"/>
        <end position="11"/>
    </location>
</feature>
<dbReference type="Pfam" id="PF00589">
    <property type="entry name" value="Phage_integrase"/>
    <property type="match status" value="1"/>
</dbReference>
<protein>
    <recommendedName>
        <fullName evidence="12">Integrase</fullName>
    </recommendedName>
</protein>
<sequence>MPKTKTKRPHRDRGLLDRNGIYQAQFRTPREVLRRHPDEPEVHRRSLGTSSLHEARKLRDAFEASLRKRWKRLLEEHPLERQAREEREYIREHGVEPPGPSAMMTAQERLEMLADRLGVREEFEQANTLHQLPEQLLAHREGRELVKTAASLRGGLNWKLAGEEFLSQGTIKPSTGKTYQSQWKLADEHGVPGPNAITREEARNYLRKRRDQGATLSTLNTIITAMTGVMGYLFPDDEERKRVWKGHDVKPRVDKKASKRRAITPEEIETLLAVDRHWSLAAAMKLAVHSGLRLQELYNADWDTEAKLIHVREGKTDSSARTIPMHPDIVETAKRWTTDKTRYGYNTAKDTFSKLKRGVGLPKEVSFHSTRHAFASELAKAGVEYERRELLCGHKPGGVQSRYTHLGPEDLREDLKKLDWSHVDWRGV</sequence>
<dbReference type="Proteomes" id="UP000245168">
    <property type="component" value="Unassembled WGS sequence"/>
</dbReference>
<proteinExistence type="inferred from homology"/>
<comment type="caution">
    <text evidence="10">The sequence shown here is derived from an EMBL/GenBank/DDBJ whole genome shotgun (WGS) entry which is preliminary data.</text>
</comment>
<evidence type="ECO:0000259" key="9">
    <source>
        <dbReference type="PROSITE" id="PS51900"/>
    </source>
</evidence>
<dbReference type="PROSITE" id="PS51900">
    <property type="entry name" value="CB"/>
    <property type="match status" value="1"/>
</dbReference>
<dbReference type="Gene3D" id="1.10.443.10">
    <property type="entry name" value="Intergrase catalytic core"/>
    <property type="match status" value="1"/>
</dbReference>
<evidence type="ECO:0000256" key="7">
    <source>
        <dbReference type="SAM" id="Phobius"/>
    </source>
</evidence>
<evidence type="ECO:0000256" key="1">
    <source>
        <dbReference type="ARBA" id="ARBA00008857"/>
    </source>
</evidence>
<organism evidence="10 11">
    <name type="scientific">Marinicauda salina</name>
    <dbReference type="NCBI Taxonomy" id="2135793"/>
    <lineage>
        <taxon>Bacteria</taxon>
        <taxon>Pseudomonadati</taxon>
        <taxon>Pseudomonadota</taxon>
        <taxon>Alphaproteobacteria</taxon>
        <taxon>Maricaulales</taxon>
        <taxon>Maricaulaceae</taxon>
        <taxon>Marinicauda</taxon>
    </lineage>
</organism>
<dbReference type="OrthoDB" id="7812029at2"/>
<dbReference type="GO" id="GO:0003677">
    <property type="term" value="F:DNA binding"/>
    <property type="evidence" value="ECO:0007669"/>
    <property type="project" value="UniProtKB-UniRule"/>
</dbReference>
<gene>
    <name evidence="10" type="ORF">DDZ18_08825</name>
</gene>
<feature type="domain" description="Core-binding (CB)" evidence="9">
    <location>
        <begin position="156"/>
        <end position="234"/>
    </location>
</feature>
<keyword evidence="7" id="KW-0812">Transmembrane</keyword>
<reference evidence="11" key="1">
    <citation type="submission" date="2018-05" db="EMBL/GenBank/DDBJ databases">
        <authorList>
            <person name="Liu B.-T."/>
        </authorList>
    </citation>
    <scope>NUCLEOTIDE SEQUENCE [LARGE SCALE GENOMIC DNA]</scope>
    <source>
        <strain evidence="11">WD6-1</strain>
    </source>
</reference>
<dbReference type="AlphaFoldDB" id="A0A2U2BUS9"/>
<evidence type="ECO:0000313" key="11">
    <source>
        <dbReference type="Proteomes" id="UP000245168"/>
    </source>
</evidence>
<evidence type="ECO:0008006" key="12">
    <source>
        <dbReference type="Google" id="ProtNLM"/>
    </source>
</evidence>
<dbReference type="GO" id="GO:0015074">
    <property type="term" value="P:DNA integration"/>
    <property type="evidence" value="ECO:0007669"/>
    <property type="project" value="UniProtKB-KW"/>
</dbReference>
<evidence type="ECO:0000256" key="5">
    <source>
        <dbReference type="PROSITE-ProRule" id="PRU01248"/>
    </source>
</evidence>